<dbReference type="AlphaFoldDB" id="A0A319FMI0"/>
<keyword evidence="2" id="KW-0808">Transferase</keyword>
<protein>
    <submittedName>
        <fullName evidence="2">Kinase-like protein</fullName>
    </submittedName>
</protein>
<reference evidence="2 3" key="1">
    <citation type="submission" date="2018-02" db="EMBL/GenBank/DDBJ databases">
        <title>The genomes of Aspergillus section Nigri reveals drivers in fungal speciation.</title>
        <authorList>
            <consortium name="DOE Joint Genome Institute"/>
            <person name="Vesth T.C."/>
            <person name="Nybo J."/>
            <person name="Theobald S."/>
            <person name="Brandl J."/>
            <person name="Frisvad J.C."/>
            <person name="Nielsen K.F."/>
            <person name="Lyhne E.K."/>
            <person name="Kogle M.E."/>
            <person name="Kuo A."/>
            <person name="Riley R."/>
            <person name="Clum A."/>
            <person name="Nolan M."/>
            <person name="Lipzen A."/>
            <person name="Salamov A."/>
            <person name="Henrissat B."/>
            <person name="Wiebenga A."/>
            <person name="De vries R.P."/>
            <person name="Grigoriev I.V."/>
            <person name="Mortensen U.H."/>
            <person name="Andersen M.R."/>
            <person name="Baker S.E."/>
        </authorList>
    </citation>
    <scope>NUCLEOTIDE SEQUENCE [LARGE SCALE GENOMIC DNA]</scope>
    <source>
        <strain evidence="2 3">CBS 121057</strain>
    </source>
</reference>
<dbReference type="OrthoDB" id="2906425at2759"/>
<dbReference type="InterPro" id="IPR011009">
    <property type="entry name" value="Kinase-like_dom_sf"/>
</dbReference>
<dbReference type="STRING" id="1448318.A0A319FMI0"/>
<evidence type="ECO:0000313" key="2">
    <source>
        <dbReference type="EMBL" id="PYI10663.1"/>
    </source>
</evidence>
<dbReference type="VEuPathDB" id="FungiDB:BO78DRAFT_393678"/>
<dbReference type="Gene3D" id="3.90.1200.10">
    <property type="match status" value="1"/>
</dbReference>
<dbReference type="Proteomes" id="UP000248423">
    <property type="component" value="Unassembled WGS sequence"/>
</dbReference>
<name>A0A319FMI0_ASPSB</name>
<dbReference type="PANTHER" id="PTHR21310">
    <property type="entry name" value="AMINOGLYCOSIDE PHOSPHOTRANSFERASE-RELATED-RELATED"/>
    <property type="match status" value="1"/>
</dbReference>
<evidence type="ECO:0000313" key="3">
    <source>
        <dbReference type="Proteomes" id="UP000248423"/>
    </source>
</evidence>
<accession>A0A319FMI0</accession>
<organism evidence="2 3">
    <name type="scientific">Aspergillus sclerotiicarbonarius (strain CBS 121057 / IBT 28362)</name>
    <dbReference type="NCBI Taxonomy" id="1448318"/>
    <lineage>
        <taxon>Eukaryota</taxon>
        <taxon>Fungi</taxon>
        <taxon>Dikarya</taxon>
        <taxon>Ascomycota</taxon>
        <taxon>Pezizomycotina</taxon>
        <taxon>Eurotiomycetes</taxon>
        <taxon>Eurotiomycetidae</taxon>
        <taxon>Eurotiales</taxon>
        <taxon>Aspergillaceae</taxon>
        <taxon>Aspergillus</taxon>
        <taxon>Aspergillus subgen. Circumdati</taxon>
    </lineage>
</organism>
<gene>
    <name evidence="2" type="ORF">BO78DRAFT_393678</name>
</gene>
<dbReference type="PANTHER" id="PTHR21310:SF55">
    <property type="entry name" value="AMINOGLYCOSIDE PHOSPHOTRANSFERASE DOMAIN-CONTAINING PROTEIN"/>
    <property type="match status" value="1"/>
</dbReference>
<dbReference type="EMBL" id="KZ826320">
    <property type="protein sequence ID" value="PYI10663.1"/>
    <property type="molecule type" value="Genomic_DNA"/>
</dbReference>
<feature type="domain" description="Aminoglycoside phosphotransferase" evidence="1">
    <location>
        <begin position="88"/>
        <end position="280"/>
    </location>
</feature>
<keyword evidence="3" id="KW-1185">Reference proteome</keyword>
<dbReference type="InterPro" id="IPR051678">
    <property type="entry name" value="AGP_Transferase"/>
</dbReference>
<keyword evidence="2" id="KW-0418">Kinase</keyword>
<dbReference type="Pfam" id="PF01636">
    <property type="entry name" value="APH"/>
    <property type="match status" value="1"/>
</dbReference>
<proteinExistence type="predicted"/>
<dbReference type="GO" id="GO:0016301">
    <property type="term" value="F:kinase activity"/>
    <property type="evidence" value="ECO:0007669"/>
    <property type="project" value="UniProtKB-KW"/>
</dbReference>
<evidence type="ECO:0000259" key="1">
    <source>
        <dbReference type="Pfam" id="PF01636"/>
    </source>
</evidence>
<sequence length="314" mass="36344">MLQWLIPRVLLPDFTWSNSSSTVLSDQLPPVSQPAHPQIRRLWGILHRYLRHFSWSYCGWVGIPYDNQIAQLPFGLLLKWSDGTRIEEVLTMEVARKAGLPVPRVICYGEHPDTPHAPVSILMTRVPGRELGQVYETLTNEDKASVFQQLDQYLKTIRKWKSPWGENRICSLVGTPLRSIRVPNHLAGPFESEQELNDYLREPAWAGGFRSEMAYNDALKRAKRMDEKSHPIVFTHGDLKHHNIMVHEGRITGFLDWESAGWYPDYWEFTTALRFTPESFRWYHFVVALGGESYLPELDCERALTSLTSASYCW</sequence>
<dbReference type="InterPro" id="IPR002575">
    <property type="entry name" value="Aminoglycoside_PTrfase"/>
</dbReference>
<dbReference type="SUPFAM" id="SSF56112">
    <property type="entry name" value="Protein kinase-like (PK-like)"/>
    <property type="match status" value="1"/>
</dbReference>